<keyword evidence="6" id="KW-1185">Reference proteome</keyword>
<evidence type="ECO:0000256" key="2">
    <source>
        <dbReference type="ARBA" id="ARBA00022840"/>
    </source>
</evidence>
<dbReference type="HOGENOM" id="CLU_007524_0_2_9"/>
<dbReference type="PANTHER" id="PTHR43788">
    <property type="entry name" value="DNA2/NAM7 HELICASE FAMILY MEMBER"/>
    <property type="match status" value="1"/>
</dbReference>
<dbReference type="AlphaFoldDB" id="A0A0B5AXR0"/>
<geneLocation type="plasmid" evidence="6"/>
<dbReference type="BioCyc" id="JESP1508404:G14D9-13474-MONOMER"/>
<evidence type="ECO:0000259" key="3">
    <source>
        <dbReference type="Pfam" id="PF13538"/>
    </source>
</evidence>
<dbReference type="Gene3D" id="2.30.30.940">
    <property type="match status" value="1"/>
</dbReference>
<proteinExistence type="predicted"/>
<name>A0A0B5AXR0_9BACL</name>
<evidence type="ECO:0000256" key="1">
    <source>
        <dbReference type="ARBA" id="ARBA00022741"/>
    </source>
</evidence>
<dbReference type="PANTHER" id="PTHR43788:SF6">
    <property type="entry name" value="DNA HELICASE B"/>
    <property type="match status" value="1"/>
</dbReference>
<dbReference type="Pfam" id="PF13604">
    <property type="entry name" value="AAA_30"/>
    <property type="match status" value="1"/>
</dbReference>
<dbReference type="InterPro" id="IPR029493">
    <property type="entry name" value="RecD2-like_HHH"/>
</dbReference>
<dbReference type="Pfam" id="PF14490">
    <property type="entry name" value="HHH_RecD2"/>
    <property type="match status" value="2"/>
</dbReference>
<accession>A0A0B5AXR0</accession>
<dbReference type="GO" id="GO:0017116">
    <property type="term" value="F:single-stranded DNA helicase activity"/>
    <property type="evidence" value="ECO:0007669"/>
    <property type="project" value="TreeGrafter"/>
</dbReference>
<dbReference type="SUPFAM" id="SSF52540">
    <property type="entry name" value="P-loop containing nucleoside triphosphate hydrolases"/>
    <property type="match status" value="2"/>
</dbReference>
<evidence type="ECO:0000259" key="4">
    <source>
        <dbReference type="Pfam" id="PF14490"/>
    </source>
</evidence>
<dbReference type="EMBL" id="CP009417">
    <property type="protein sequence ID" value="AJD93507.1"/>
    <property type="molecule type" value="Genomic_DNA"/>
</dbReference>
<organism evidence="5 6">
    <name type="scientific">Jeotgalibacillus malaysiensis</name>
    <dbReference type="NCBI Taxonomy" id="1508404"/>
    <lineage>
        <taxon>Bacteria</taxon>
        <taxon>Bacillati</taxon>
        <taxon>Bacillota</taxon>
        <taxon>Bacilli</taxon>
        <taxon>Bacillales</taxon>
        <taxon>Caryophanaceae</taxon>
        <taxon>Jeotgalibacillus</taxon>
    </lineage>
</organism>
<feature type="domain" description="UvrD-like helicase C-terminal" evidence="3">
    <location>
        <begin position="692"/>
        <end position="735"/>
    </location>
</feature>
<dbReference type="InterPro" id="IPR027417">
    <property type="entry name" value="P-loop_NTPase"/>
</dbReference>
<evidence type="ECO:0000313" key="5">
    <source>
        <dbReference type="EMBL" id="AJD93507.1"/>
    </source>
</evidence>
<feature type="domain" description="ATP-dependent RecD2 DNA helicase-like helix-hairpin-helix" evidence="4">
    <location>
        <begin position="152"/>
        <end position="241"/>
    </location>
</feature>
<feature type="domain" description="ATP-dependent RecD2 DNA helicase-like helix-hairpin-helix" evidence="4">
    <location>
        <begin position="89"/>
        <end position="150"/>
    </location>
</feature>
<dbReference type="GO" id="GO:0006310">
    <property type="term" value="P:DNA recombination"/>
    <property type="evidence" value="ECO:0007669"/>
    <property type="project" value="TreeGrafter"/>
</dbReference>
<dbReference type="Gene3D" id="1.10.10.2220">
    <property type="match status" value="1"/>
</dbReference>
<evidence type="ECO:0000313" key="6">
    <source>
        <dbReference type="Proteomes" id="UP000031449"/>
    </source>
</evidence>
<dbReference type="Pfam" id="PF13538">
    <property type="entry name" value="UvrD_C_2"/>
    <property type="match status" value="1"/>
</dbReference>
<dbReference type="InterPro" id="IPR027785">
    <property type="entry name" value="UvrD-like_helicase_C"/>
</dbReference>
<sequence>MFDLKRIDLLTEGERVTRKLVPVSELYFKEETGFGIYNVELTSGTMYVMKGTFPGSLTLGNTYEVDADVMTYRGEIQMKVNEIRIAKAEGRRAIIYYLQTLNGLKKRAEKIYDTFKEDTLDVLTNNPELVARRMNGIGKATALKWSKQLKEKAHEEELMLFLFGLGLTPAQVDTLQKTYGGEVRNVLEDNPYRLIQDVRGYGFKRCDTIARNNGIAFDDDKRIRAGVFYTLQQSTFEGNTYLPKTEIMKRVQEILCTAYQVMEEEKVERAIQDLVLEGELVIESDKVFLTHYHTWEYHIVDETKRLAASKKWSKTNEKEVVSILEDYLNATGIHLEEKQREAVVTFSSRKGGFYILSGSAGCGKTFTLKVILSILQSVYRANQVKYAVKIMAPTGKASKVASKATGLPCITIHRGLEFSPEEGFTRNEENPLEESIIVVDESSMLDTELAKDLLLAIADGAKVIFLGDTKQLPSVGAGNVLLDLIGSGMVDVVTLDVVKRQGAESGIIENANRIIAGQMVLSQPTNDSFVIARSSDEDILTTTIQSYRRLIEKGMTADEIQILTPQRKGKLGIYNLNRIFQQEFNPNGKQSKVKNAQLPDGEEDIFYRVGDKVIHIQNDIERTLYRKDGNTFRSIREKGITNGECGTISHIINHTEYDKEAGKNKTFERIIVKYEDCYVFYDTKEDIDMLDHAYALTIHKSQGSQWRAVIQPISRAHTRMLDNNIIYTGLTRASEFHCFIGDMLALERGIKTFRVNDRYTDLLDKLAA</sequence>
<dbReference type="OrthoDB" id="9803432at2"/>
<keyword evidence="5" id="KW-0614">Plasmid</keyword>
<protein>
    <submittedName>
        <fullName evidence="5">Uncharacterized protein</fullName>
    </submittedName>
</protein>
<reference evidence="5 6" key="1">
    <citation type="submission" date="2014-08" db="EMBL/GenBank/DDBJ databases">
        <title>Complete genome of a marine bacteria Jeotgalibacillus malaysiensis.</title>
        <authorList>
            <person name="Yaakop A.S."/>
            <person name="Chan K.-G."/>
            <person name="Goh K.M."/>
        </authorList>
    </citation>
    <scope>NUCLEOTIDE SEQUENCE [LARGE SCALE GENOMIC DNA]</scope>
    <source>
        <strain evidence="5 6">D5</strain>
        <plasmid evidence="6">Plasmid</plasmid>
    </source>
</reference>
<dbReference type="Gene3D" id="3.40.50.300">
    <property type="entry name" value="P-loop containing nucleotide triphosphate hydrolases"/>
    <property type="match status" value="2"/>
</dbReference>
<dbReference type="CDD" id="cd18809">
    <property type="entry name" value="SF1_C_RecD"/>
    <property type="match status" value="1"/>
</dbReference>
<dbReference type="Proteomes" id="UP000031449">
    <property type="component" value="Plasmid unnamed"/>
</dbReference>
<keyword evidence="2" id="KW-0067">ATP-binding</keyword>
<dbReference type="KEGG" id="jeo:JMA_41900"/>
<gene>
    <name evidence="5" type="ORF">JMA_41900</name>
</gene>
<dbReference type="InterPro" id="IPR050534">
    <property type="entry name" value="Coronavir_polyprotein_1ab"/>
</dbReference>
<dbReference type="GO" id="GO:0005524">
    <property type="term" value="F:ATP binding"/>
    <property type="evidence" value="ECO:0007669"/>
    <property type="project" value="UniProtKB-KW"/>
</dbReference>
<dbReference type="GO" id="GO:0009338">
    <property type="term" value="C:exodeoxyribonuclease V complex"/>
    <property type="evidence" value="ECO:0007669"/>
    <property type="project" value="TreeGrafter"/>
</dbReference>
<keyword evidence="1" id="KW-0547">Nucleotide-binding</keyword>
<dbReference type="CDD" id="cd17933">
    <property type="entry name" value="DEXSc_RecD-like"/>
    <property type="match status" value="1"/>
</dbReference>